<proteinExistence type="predicted"/>
<name>A0A167X5C3_9AGAM</name>
<accession>A0A167X5C3</accession>
<keyword evidence="3" id="KW-1185">Reference proteome</keyword>
<feature type="non-terminal residue" evidence="1">
    <location>
        <position position="284"/>
    </location>
</feature>
<reference evidence="1 3" key="1">
    <citation type="journal article" date="2016" name="Mol. Biol. Evol.">
        <title>Comparative Genomics of Early-Diverging Mushroom-Forming Fungi Provides Insights into the Origins of Lignocellulose Decay Capabilities.</title>
        <authorList>
            <person name="Nagy L.G."/>
            <person name="Riley R."/>
            <person name="Tritt A."/>
            <person name="Adam C."/>
            <person name="Daum C."/>
            <person name="Floudas D."/>
            <person name="Sun H."/>
            <person name="Yadav J.S."/>
            <person name="Pangilinan J."/>
            <person name="Larsson K.H."/>
            <person name="Matsuura K."/>
            <person name="Barry K."/>
            <person name="Labutti K."/>
            <person name="Kuo R."/>
            <person name="Ohm R.A."/>
            <person name="Bhattacharya S.S."/>
            <person name="Shirouzu T."/>
            <person name="Yoshinaga Y."/>
            <person name="Martin F.M."/>
            <person name="Grigoriev I.V."/>
            <person name="Hibbett D.S."/>
        </authorList>
    </citation>
    <scope>NUCLEOTIDE SEQUENCE [LARGE SCALE GENOMIC DNA]</scope>
    <source>
        <strain evidence="1 3">CBS 109695</strain>
    </source>
</reference>
<protein>
    <submittedName>
        <fullName evidence="1">Uncharacterized protein</fullName>
    </submittedName>
</protein>
<evidence type="ECO:0000313" key="2">
    <source>
        <dbReference type="EMBL" id="KZP20936.1"/>
    </source>
</evidence>
<evidence type="ECO:0000313" key="3">
    <source>
        <dbReference type="Proteomes" id="UP000076532"/>
    </source>
</evidence>
<organism evidence="1 3">
    <name type="scientific">Athelia psychrophila</name>
    <dbReference type="NCBI Taxonomy" id="1759441"/>
    <lineage>
        <taxon>Eukaryota</taxon>
        <taxon>Fungi</taxon>
        <taxon>Dikarya</taxon>
        <taxon>Basidiomycota</taxon>
        <taxon>Agaricomycotina</taxon>
        <taxon>Agaricomycetes</taxon>
        <taxon>Agaricomycetidae</taxon>
        <taxon>Atheliales</taxon>
        <taxon>Atheliaceae</taxon>
        <taxon>Athelia</taxon>
    </lineage>
</organism>
<gene>
    <name evidence="2" type="ORF">FIBSPDRAFT_741471</name>
    <name evidence="1" type="ORF">FIBSPDRAFT_763698</name>
</gene>
<dbReference type="EMBL" id="KV417551">
    <property type="protein sequence ID" value="KZP20936.1"/>
    <property type="molecule type" value="Genomic_DNA"/>
</dbReference>
<dbReference type="STRING" id="436010.A0A167X5C3"/>
<dbReference type="AlphaFoldDB" id="A0A167X5C3"/>
<dbReference type="Proteomes" id="UP000076532">
    <property type="component" value="Unassembled WGS sequence"/>
</dbReference>
<dbReference type="EMBL" id="KV417771">
    <property type="protein sequence ID" value="KZP06839.1"/>
    <property type="molecule type" value="Genomic_DNA"/>
</dbReference>
<sequence length="284" mass="31424">MLEPPFPTPDQCVVPEQVEALHNTLLNGYTLPDPPDSPPSSENLDNSQLLTLKHYTAWHRSNGTVKAYKLHAAVLQQATGETILSLYMARKLAASITELTPTNIDICSNSCIAYTGEFAEMTSCPHIRDKKVCGAPRYKRAPDGRDTSRPRAQMMTLPIMATIRALYGDATSSELMRHRDKLLQQTLQLVASAAGRQKRTYSDFGDSDTHLFHRNELGLFADSRDVALALSTDGAQLTMKKLSDTWLVIIMLFNLPPTIRYFSGSVIYAFATPGPNPPGHIESF</sequence>
<dbReference type="OrthoDB" id="2742740at2759"/>
<evidence type="ECO:0000313" key="1">
    <source>
        <dbReference type="EMBL" id="KZP06839.1"/>
    </source>
</evidence>